<organism evidence="1 2">
    <name type="scientific">Penicillium daleae</name>
    <dbReference type="NCBI Taxonomy" id="63821"/>
    <lineage>
        <taxon>Eukaryota</taxon>
        <taxon>Fungi</taxon>
        <taxon>Dikarya</taxon>
        <taxon>Ascomycota</taxon>
        <taxon>Pezizomycotina</taxon>
        <taxon>Eurotiomycetes</taxon>
        <taxon>Eurotiomycetidae</taxon>
        <taxon>Eurotiales</taxon>
        <taxon>Aspergillaceae</taxon>
        <taxon>Penicillium</taxon>
    </lineage>
</organism>
<sequence>MVSNAEDNALINKALVHAVYAFSVRWVITRPPKIDSNFYADITQEAQDRLSDVLWHRARENMYPLLGRPSYRSSLALYLFGITPVTSQNSEFRFSDVCLATSLMQLKELRLGELNRSSYDWSCRNSAEPSSGARSAEFDSQHSHMENTAYWFGIVSDVSRCLLSGKASVLSLDSTINPPIWQLVGEQLDEFRANYGNLHRSQLPLPEETVFKVLSHASASKTLCWWRIVEVRNATFRGETLVSIKEAVALCLEEIGRFENIFLPFINLFIRDFMFIKDELQIGVFLLTLHFHLGVLTFLDVIHQIPNLRDILPSYSILLLSSTRELNNLIRVVISPTGAQPNGNILLLDPYPEHISRALWYAGRAILELGKEFTFSPLSVEAMFAVPLTGLSMLQKVSFSSRERLRALQQLHSSPGVVNAVNNPSSPTMFPSPVSMSSRSIGLESAEHLADEIATYPNLINDSVERRERALGIDQNASFSEIDLSFIGELDLNQFDMLIGQWEFMV</sequence>
<dbReference type="GeneID" id="81603469"/>
<evidence type="ECO:0000313" key="1">
    <source>
        <dbReference type="EMBL" id="KAJ5438846.1"/>
    </source>
</evidence>
<proteinExistence type="predicted"/>
<comment type="caution">
    <text evidence="1">The sequence shown here is derived from an EMBL/GenBank/DDBJ whole genome shotgun (WGS) entry which is preliminary data.</text>
</comment>
<gene>
    <name evidence="1" type="ORF">N7458_009844</name>
</gene>
<dbReference type="EMBL" id="JAPVEA010000008">
    <property type="protein sequence ID" value="KAJ5438846.1"/>
    <property type="molecule type" value="Genomic_DNA"/>
</dbReference>
<reference evidence="1" key="1">
    <citation type="submission" date="2022-12" db="EMBL/GenBank/DDBJ databases">
        <authorList>
            <person name="Petersen C."/>
        </authorList>
    </citation>
    <scope>NUCLEOTIDE SEQUENCE</scope>
    <source>
        <strain evidence="1">IBT 16125</strain>
    </source>
</reference>
<dbReference type="AlphaFoldDB" id="A0AAD6C018"/>
<evidence type="ECO:0008006" key="3">
    <source>
        <dbReference type="Google" id="ProtNLM"/>
    </source>
</evidence>
<accession>A0AAD6C018</accession>
<reference evidence="1" key="2">
    <citation type="journal article" date="2023" name="IMA Fungus">
        <title>Comparative genomic study of the Penicillium genus elucidates a diverse pangenome and 15 lateral gene transfer events.</title>
        <authorList>
            <person name="Petersen C."/>
            <person name="Sorensen T."/>
            <person name="Nielsen M.R."/>
            <person name="Sondergaard T.E."/>
            <person name="Sorensen J.L."/>
            <person name="Fitzpatrick D.A."/>
            <person name="Frisvad J.C."/>
            <person name="Nielsen K.L."/>
        </authorList>
    </citation>
    <scope>NUCLEOTIDE SEQUENCE</scope>
    <source>
        <strain evidence="1">IBT 16125</strain>
    </source>
</reference>
<protein>
    <recommendedName>
        <fullName evidence="3">Transcription factor domain-containing protein</fullName>
    </recommendedName>
</protein>
<keyword evidence="2" id="KW-1185">Reference proteome</keyword>
<dbReference type="RefSeq" id="XP_056762075.1">
    <property type="nucleotide sequence ID" value="XM_056913226.1"/>
</dbReference>
<evidence type="ECO:0000313" key="2">
    <source>
        <dbReference type="Proteomes" id="UP001213681"/>
    </source>
</evidence>
<dbReference type="Proteomes" id="UP001213681">
    <property type="component" value="Unassembled WGS sequence"/>
</dbReference>
<name>A0AAD6C018_9EURO</name>